<evidence type="ECO:0000256" key="4">
    <source>
        <dbReference type="ARBA" id="ARBA00022840"/>
    </source>
</evidence>
<dbReference type="InterPro" id="IPR017871">
    <property type="entry name" value="ABC_transporter-like_CS"/>
</dbReference>
<dbReference type="SMART" id="SM00382">
    <property type="entry name" value="AAA"/>
    <property type="match status" value="1"/>
</dbReference>
<evidence type="ECO:0000256" key="3">
    <source>
        <dbReference type="ARBA" id="ARBA00022741"/>
    </source>
</evidence>
<dbReference type="GO" id="GO:0016887">
    <property type="term" value="F:ATP hydrolysis activity"/>
    <property type="evidence" value="ECO:0007669"/>
    <property type="project" value="InterPro"/>
</dbReference>
<sequence>MSFIEVKNVSFSYEKKNVLDNISLNIEKGEFIGIIGPNGSGKSTLVNIMVGNLKPSYGEVLYDGRGILEIKDKSFIGYVPQKSYSFNTSFPASVKEVVSMGLYSKIGLFKRLSKNHWNEVIEALEIVDMSEYKDRLIGMLSGGQLQRIFIARALVSKPDILFLDEPTTGIDIKSEKTLYELLDKLNKQKKITIIMITHNIWTITEKVSRIICMSEGKVNERCEAINLTESNLTGIYGYPIKMTKHYHNNNWSEE</sequence>
<organism evidence="6 7">
    <name type="scientific">Aceticella autotrophica</name>
    <dbReference type="NCBI Taxonomy" id="2755338"/>
    <lineage>
        <taxon>Bacteria</taxon>
        <taxon>Bacillati</taxon>
        <taxon>Bacillota</taxon>
        <taxon>Clostridia</taxon>
        <taxon>Thermoanaerobacterales</taxon>
        <taxon>Thermoanaerobacteraceae</taxon>
        <taxon>Aceticella</taxon>
    </lineage>
</organism>
<dbReference type="GO" id="GO:0005524">
    <property type="term" value="F:ATP binding"/>
    <property type="evidence" value="ECO:0007669"/>
    <property type="project" value="UniProtKB-KW"/>
</dbReference>
<dbReference type="SUPFAM" id="SSF52540">
    <property type="entry name" value="P-loop containing nucleoside triphosphate hydrolases"/>
    <property type="match status" value="1"/>
</dbReference>
<dbReference type="InterPro" id="IPR027417">
    <property type="entry name" value="P-loop_NTPase"/>
</dbReference>
<evidence type="ECO:0000313" key="7">
    <source>
        <dbReference type="Proteomes" id="UP000671913"/>
    </source>
</evidence>
<evidence type="ECO:0000256" key="1">
    <source>
        <dbReference type="ARBA" id="ARBA00005417"/>
    </source>
</evidence>
<dbReference type="EMBL" id="CP060096">
    <property type="protein sequence ID" value="QSZ28043.1"/>
    <property type="molecule type" value="Genomic_DNA"/>
</dbReference>
<name>A0A975GB42_9THEO</name>
<keyword evidence="2" id="KW-0813">Transport</keyword>
<dbReference type="InterPro" id="IPR050153">
    <property type="entry name" value="Metal_Ion_Import_ABC"/>
</dbReference>
<dbReference type="InterPro" id="IPR003593">
    <property type="entry name" value="AAA+_ATPase"/>
</dbReference>
<keyword evidence="4 6" id="KW-0067">ATP-binding</keyword>
<proteinExistence type="inferred from homology"/>
<dbReference type="CDD" id="cd03235">
    <property type="entry name" value="ABC_Metallic_Cations"/>
    <property type="match status" value="1"/>
</dbReference>
<gene>
    <name evidence="6" type="ORF">ACETAC_04075</name>
</gene>
<reference evidence="6" key="1">
    <citation type="submission" date="2020-08" db="EMBL/GenBank/DDBJ databases">
        <title>Genomic insights into the carbon and energy metabolism of the first obligate autotrophic acetogenic bacterium Aceticella autotrophica gen. nov., sp. nov.</title>
        <authorList>
            <person name="Toshchakov S.V."/>
            <person name="Elcheninov A.G."/>
            <person name="Kublanov I.V."/>
            <person name="Frolov E.N."/>
            <person name="Lebedinsky A.V."/>
        </authorList>
    </citation>
    <scope>NUCLEOTIDE SEQUENCE</scope>
    <source>
        <strain evidence="6">3443-3Ac</strain>
    </source>
</reference>
<keyword evidence="3" id="KW-0547">Nucleotide-binding</keyword>
<dbReference type="PANTHER" id="PTHR42734:SF17">
    <property type="entry name" value="METAL TRANSPORT SYSTEM ATP-BINDING PROTEIN TM_0124-RELATED"/>
    <property type="match status" value="1"/>
</dbReference>
<accession>A0A975GB42</accession>
<feature type="domain" description="ABC transporter" evidence="5">
    <location>
        <begin position="4"/>
        <end position="240"/>
    </location>
</feature>
<dbReference type="PANTHER" id="PTHR42734">
    <property type="entry name" value="METAL TRANSPORT SYSTEM ATP-BINDING PROTEIN TM_0124-RELATED"/>
    <property type="match status" value="1"/>
</dbReference>
<evidence type="ECO:0000313" key="6">
    <source>
        <dbReference type="EMBL" id="QSZ28043.1"/>
    </source>
</evidence>
<dbReference type="Gene3D" id="3.40.50.300">
    <property type="entry name" value="P-loop containing nucleotide triphosphate hydrolases"/>
    <property type="match status" value="1"/>
</dbReference>
<dbReference type="KEGG" id="aaut:ACETAC_04075"/>
<dbReference type="AlphaFoldDB" id="A0A975GB42"/>
<protein>
    <submittedName>
        <fullName evidence="6">Metal ABC transporter ATP-binding protein</fullName>
    </submittedName>
</protein>
<dbReference type="PROSITE" id="PS50893">
    <property type="entry name" value="ABC_TRANSPORTER_2"/>
    <property type="match status" value="1"/>
</dbReference>
<evidence type="ECO:0000259" key="5">
    <source>
        <dbReference type="PROSITE" id="PS50893"/>
    </source>
</evidence>
<dbReference type="PROSITE" id="PS00211">
    <property type="entry name" value="ABC_TRANSPORTER_1"/>
    <property type="match status" value="1"/>
</dbReference>
<dbReference type="Proteomes" id="UP000671913">
    <property type="component" value="Chromosome"/>
</dbReference>
<dbReference type="Pfam" id="PF00005">
    <property type="entry name" value="ABC_tran"/>
    <property type="match status" value="1"/>
</dbReference>
<dbReference type="InterPro" id="IPR003439">
    <property type="entry name" value="ABC_transporter-like_ATP-bd"/>
</dbReference>
<dbReference type="FunFam" id="3.40.50.300:FF:000134">
    <property type="entry name" value="Iron-enterobactin ABC transporter ATP-binding protein"/>
    <property type="match status" value="1"/>
</dbReference>
<comment type="similarity">
    <text evidence="1">Belongs to the ABC transporter superfamily.</text>
</comment>
<keyword evidence="7" id="KW-1185">Reference proteome</keyword>
<dbReference type="RefSeq" id="WP_284680774.1">
    <property type="nucleotide sequence ID" value="NZ_CP060096.1"/>
</dbReference>
<evidence type="ECO:0000256" key="2">
    <source>
        <dbReference type="ARBA" id="ARBA00022448"/>
    </source>
</evidence>